<evidence type="ECO:0000313" key="2">
    <source>
        <dbReference type="EMBL" id="KAK1741038.1"/>
    </source>
</evidence>
<keyword evidence="3" id="KW-1185">Reference proteome</keyword>
<sequence>MSDNSEEQTAAPEEGGGEETTLEFNLRLDGDGRTIYDPAAKEAAAPSKSNDGEEPDAKKAKLDDNTSPPQPPSLDYSSKTIMTNLAHLSEDATTAKQLDELLFDCEITDSGLLPRTFWMSANTDKQQPRSYLEKMALEVFHHHVPSGFIMIQKHQERNGRYSMHANDDGDGEDDMAKSGISFHWDKDEDFRLLTGGSLYIHPHISTVTYLTDLGAPTMVLSKRVDPMSGAYVTDADDDGSMSNVDGLVSFPKQGKHLSFDGRYLHAAPSDLLRDGLFEEQCKFDRPDGIDMKEMKVLERRHRRVSFLVNVWLNYHPYNVHPFPETMISNLSKMDLLGDVRLFDKCDEAKKSGESVTLKLKGEGKIQCEEGSVDEAHANVVTKNWPMGNCSNDCIDVPMPVDLMKSRNAGDDVKLIWRGEDIKLSGTSS</sequence>
<feature type="region of interest" description="Disordered" evidence="1">
    <location>
        <begin position="1"/>
        <end position="77"/>
    </location>
</feature>
<dbReference type="Proteomes" id="UP001224775">
    <property type="component" value="Unassembled WGS sequence"/>
</dbReference>
<protein>
    <submittedName>
        <fullName evidence="2">Uncharacterized protein</fullName>
    </submittedName>
</protein>
<name>A0AAD8Y7K5_9STRA</name>
<dbReference type="EMBL" id="JATAAI010000014">
    <property type="protein sequence ID" value="KAK1741038.1"/>
    <property type="molecule type" value="Genomic_DNA"/>
</dbReference>
<dbReference type="AlphaFoldDB" id="A0AAD8Y7K5"/>
<evidence type="ECO:0000256" key="1">
    <source>
        <dbReference type="SAM" id="MobiDB-lite"/>
    </source>
</evidence>
<organism evidence="2 3">
    <name type="scientific">Skeletonema marinoi</name>
    <dbReference type="NCBI Taxonomy" id="267567"/>
    <lineage>
        <taxon>Eukaryota</taxon>
        <taxon>Sar</taxon>
        <taxon>Stramenopiles</taxon>
        <taxon>Ochrophyta</taxon>
        <taxon>Bacillariophyta</taxon>
        <taxon>Coscinodiscophyceae</taxon>
        <taxon>Thalassiosirophycidae</taxon>
        <taxon>Thalassiosirales</taxon>
        <taxon>Skeletonemataceae</taxon>
        <taxon>Skeletonema</taxon>
        <taxon>Skeletonema marinoi-dohrnii complex</taxon>
    </lineage>
</organism>
<evidence type="ECO:0000313" key="3">
    <source>
        <dbReference type="Proteomes" id="UP001224775"/>
    </source>
</evidence>
<reference evidence="2" key="1">
    <citation type="submission" date="2023-06" db="EMBL/GenBank/DDBJ databases">
        <title>Survivors Of The Sea: Transcriptome response of Skeletonema marinoi to long-term dormancy.</title>
        <authorList>
            <person name="Pinder M.I.M."/>
            <person name="Kourtchenko O."/>
            <person name="Robertson E.K."/>
            <person name="Larsson T."/>
            <person name="Maumus F."/>
            <person name="Osuna-Cruz C.M."/>
            <person name="Vancaester E."/>
            <person name="Stenow R."/>
            <person name="Vandepoele K."/>
            <person name="Ploug H."/>
            <person name="Bruchert V."/>
            <person name="Godhe A."/>
            <person name="Topel M."/>
        </authorList>
    </citation>
    <scope>NUCLEOTIDE SEQUENCE</scope>
    <source>
        <strain evidence="2">R05AC</strain>
    </source>
</reference>
<feature type="compositionally biased region" description="Basic and acidic residues" evidence="1">
    <location>
        <begin position="55"/>
        <end position="64"/>
    </location>
</feature>
<accession>A0AAD8Y7K5</accession>
<gene>
    <name evidence="2" type="ORF">QTG54_008290</name>
</gene>
<proteinExistence type="predicted"/>
<comment type="caution">
    <text evidence="2">The sequence shown here is derived from an EMBL/GenBank/DDBJ whole genome shotgun (WGS) entry which is preliminary data.</text>
</comment>